<evidence type="ECO:0000256" key="1">
    <source>
        <dbReference type="ARBA" id="ARBA00022679"/>
    </source>
</evidence>
<evidence type="ECO:0000259" key="5">
    <source>
        <dbReference type="PROSITE" id="PS50011"/>
    </source>
</evidence>
<reference evidence="6 7" key="1">
    <citation type="submission" date="2020-03" db="EMBL/GenBank/DDBJ databases">
        <title>Vagococcus sp. nov., isolated from beetles.</title>
        <authorList>
            <person name="Hyun D.-W."/>
            <person name="Bae J.-W."/>
        </authorList>
    </citation>
    <scope>NUCLEOTIDE SEQUENCE [LARGE SCALE GENOMIC DNA]</scope>
    <source>
        <strain evidence="6 7">HDW17B</strain>
    </source>
</reference>
<dbReference type="Proteomes" id="UP000501747">
    <property type="component" value="Chromosome"/>
</dbReference>
<evidence type="ECO:0000313" key="6">
    <source>
        <dbReference type="EMBL" id="QIL47240.1"/>
    </source>
</evidence>
<dbReference type="GO" id="GO:0005829">
    <property type="term" value="C:cytosol"/>
    <property type="evidence" value="ECO:0007669"/>
    <property type="project" value="TreeGrafter"/>
</dbReference>
<dbReference type="InterPro" id="IPR000719">
    <property type="entry name" value="Prot_kinase_dom"/>
</dbReference>
<dbReference type="Pfam" id="PF00069">
    <property type="entry name" value="Pkinase"/>
    <property type="match status" value="1"/>
</dbReference>
<dbReference type="GO" id="GO:0004674">
    <property type="term" value="F:protein serine/threonine kinase activity"/>
    <property type="evidence" value="ECO:0007669"/>
    <property type="project" value="InterPro"/>
</dbReference>
<keyword evidence="1" id="KW-0808">Transferase</keyword>
<sequence>MLIGEGAFAEVFTIDGENLVKKKLKKSSNQIQDKENKDRFRREINLLRQFDNPSIIKVVDYDITGENFSYTMPRYGYNLNNYVKEKKISGIPNDLTNKIFLKIIDGLKYSHRQGVVHRDLKPENILINSEKDVVISDFGIAMVKNDSSNLTVSFQGFDSGLFTAPEVRLQAKNVCEKADLYSLGRILQFLVNSDLGDDYTECTFGDVEINEMLKELIEESTEIDLKNRISTLDMFKVRYQLAVNEYLTIKEDDLMLRIEYNNYEYDEHRMTDIIGKIYSIPDEDNIKFYGAMMKFDKCRFKDWAIEDIDSLKYNIGKYLDYVNSSEFFCSYDEVDRISVIIKSWYEQDEFESDLKSYILYTLCKLGLNYNRFDCMRKYLTLLSTLSDTSDEIFILMNKNYSTFKEKTKKILKIESYFKRDKISQSIMNEFE</sequence>
<evidence type="ECO:0000313" key="7">
    <source>
        <dbReference type="Proteomes" id="UP000501747"/>
    </source>
</evidence>
<organism evidence="6 7">
    <name type="scientific">Vagococcus hydrophili</name>
    <dbReference type="NCBI Taxonomy" id="2714947"/>
    <lineage>
        <taxon>Bacteria</taxon>
        <taxon>Bacillati</taxon>
        <taxon>Bacillota</taxon>
        <taxon>Bacilli</taxon>
        <taxon>Lactobacillales</taxon>
        <taxon>Enterococcaceae</taxon>
        <taxon>Vagococcus</taxon>
    </lineage>
</organism>
<protein>
    <submittedName>
        <fullName evidence="6">Protein kinase</fullName>
    </submittedName>
</protein>
<dbReference type="InterPro" id="IPR045269">
    <property type="entry name" value="Atg1-like"/>
</dbReference>
<dbReference type="KEGG" id="vhy:G7082_01185"/>
<dbReference type="PANTHER" id="PTHR24348">
    <property type="entry name" value="SERINE/THREONINE-PROTEIN KINASE UNC-51-RELATED"/>
    <property type="match status" value="1"/>
</dbReference>
<dbReference type="GO" id="GO:0042594">
    <property type="term" value="P:response to starvation"/>
    <property type="evidence" value="ECO:0007669"/>
    <property type="project" value="TreeGrafter"/>
</dbReference>
<evidence type="ECO:0000256" key="4">
    <source>
        <dbReference type="ARBA" id="ARBA00022840"/>
    </source>
</evidence>
<name>A0A6G8AQH7_9ENTE</name>
<dbReference type="AlphaFoldDB" id="A0A6G8AQH7"/>
<keyword evidence="7" id="KW-1185">Reference proteome</keyword>
<dbReference type="PROSITE" id="PS00108">
    <property type="entry name" value="PROTEIN_KINASE_ST"/>
    <property type="match status" value="1"/>
</dbReference>
<dbReference type="Gene3D" id="1.10.510.10">
    <property type="entry name" value="Transferase(Phosphotransferase) domain 1"/>
    <property type="match status" value="1"/>
</dbReference>
<feature type="domain" description="Protein kinase" evidence="5">
    <location>
        <begin position="1"/>
        <end position="247"/>
    </location>
</feature>
<dbReference type="GO" id="GO:0005524">
    <property type="term" value="F:ATP binding"/>
    <property type="evidence" value="ECO:0007669"/>
    <property type="project" value="UniProtKB-KW"/>
</dbReference>
<accession>A0A6G8AQH7</accession>
<dbReference type="SUPFAM" id="SSF56112">
    <property type="entry name" value="Protein kinase-like (PK-like)"/>
    <property type="match status" value="1"/>
</dbReference>
<dbReference type="InterPro" id="IPR011009">
    <property type="entry name" value="Kinase-like_dom_sf"/>
</dbReference>
<dbReference type="GO" id="GO:0034045">
    <property type="term" value="C:phagophore assembly site membrane"/>
    <property type="evidence" value="ECO:0007669"/>
    <property type="project" value="TreeGrafter"/>
</dbReference>
<keyword evidence="4" id="KW-0067">ATP-binding</keyword>
<keyword evidence="3 6" id="KW-0418">Kinase</keyword>
<dbReference type="PANTHER" id="PTHR24348:SF22">
    <property type="entry name" value="NON-SPECIFIC SERINE_THREONINE PROTEIN KINASE"/>
    <property type="match status" value="1"/>
</dbReference>
<dbReference type="EMBL" id="CP049887">
    <property type="protein sequence ID" value="QIL47240.1"/>
    <property type="molecule type" value="Genomic_DNA"/>
</dbReference>
<gene>
    <name evidence="6" type="ORF">G7082_01185</name>
</gene>
<proteinExistence type="predicted"/>
<dbReference type="RefSeq" id="WP_166033352.1">
    <property type="nucleotide sequence ID" value="NZ_CP049887.1"/>
</dbReference>
<evidence type="ECO:0000256" key="2">
    <source>
        <dbReference type="ARBA" id="ARBA00022741"/>
    </source>
</evidence>
<evidence type="ECO:0000256" key="3">
    <source>
        <dbReference type="ARBA" id="ARBA00022777"/>
    </source>
</evidence>
<keyword evidence="2" id="KW-0547">Nucleotide-binding</keyword>
<dbReference type="SMART" id="SM00220">
    <property type="entry name" value="S_TKc"/>
    <property type="match status" value="1"/>
</dbReference>
<dbReference type="GO" id="GO:0005776">
    <property type="term" value="C:autophagosome"/>
    <property type="evidence" value="ECO:0007669"/>
    <property type="project" value="TreeGrafter"/>
</dbReference>
<dbReference type="InterPro" id="IPR008271">
    <property type="entry name" value="Ser/Thr_kinase_AS"/>
</dbReference>
<dbReference type="PROSITE" id="PS50011">
    <property type="entry name" value="PROTEIN_KINASE_DOM"/>
    <property type="match status" value="1"/>
</dbReference>